<sequence length="184" mass="19845">MSGGVRWSGVPPSAAERRPSAASTQRHDRLPIPSYCPAGATTETTTLPHSGHRGSVVREARAELGSEPPARVSRDRERQAGEAKPAPTLTWVEDAAEGGPGVRHRYSLRNIVIKLEAADRTHAAPETRVDTGGRGAAPPPCLPPHRRPPHAGAHARYQYRHCAPSTPRMQHHLATTILHASMQC</sequence>
<dbReference type="Proteomes" id="UP001153954">
    <property type="component" value="Unassembled WGS sequence"/>
</dbReference>
<dbReference type="AlphaFoldDB" id="A0AAU9VCE3"/>
<name>A0AAU9VCE3_EUPED</name>
<comment type="caution">
    <text evidence="2">The sequence shown here is derived from an EMBL/GenBank/DDBJ whole genome shotgun (WGS) entry which is preliminary data.</text>
</comment>
<evidence type="ECO:0000256" key="1">
    <source>
        <dbReference type="SAM" id="MobiDB-lite"/>
    </source>
</evidence>
<proteinExistence type="predicted"/>
<feature type="region of interest" description="Disordered" evidence="1">
    <location>
        <begin position="1"/>
        <end position="88"/>
    </location>
</feature>
<organism evidence="2 3">
    <name type="scientific">Euphydryas editha</name>
    <name type="common">Edith's checkerspot</name>
    <dbReference type="NCBI Taxonomy" id="104508"/>
    <lineage>
        <taxon>Eukaryota</taxon>
        <taxon>Metazoa</taxon>
        <taxon>Ecdysozoa</taxon>
        <taxon>Arthropoda</taxon>
        <taxon>Hexapoda</taxon>
        <taxon>Insecta</taxon>
        <taxon>Pterygota</taxon>
        <taxon>Neoptera</taxon>
        <taxon>Endopterygota</taxon>
        <taxon>Lepidoptera</taxon>
        <taxon>Glossata</taxon>
        <taxon>Ditrysia</taxon>
        <taxon>Papilionoidea</taxon>
        <taxon>Nymphalidae</taxon>
        <taxon>Nymphalinae</taxon>
        <taxon>Euphydryas</taxon>
    </lineage>
</organism>
<feature type="compositionally biased region" description="Basic and acidic residues" evidence="1">
    <location>
        <begin position="72"/>
        <end position="81"/>
    </location>
</feature>
<gene>
    <name evidence="2" type="ORF">EEDITHA_LOCUS21889</name>
</gene>
<evidence type="ECO:0000313" key="2">
    <source>
        <dbReference type="EMBL" id="CAH2107902.1"/>
    </source>
</evidence>
<evidence type="ECO:0000313" key="3">
    <source>
        <dbReference type="Proteomes" id="UP001153954"/>
    </source>
</evidence>
<protein>
    <submittedName>
        <fullName evidence="2">Uncharacterized protein</fullName>
    </submittedName>
</protein>
<keyword evidence="3" id="KW-1185">Reference proteome</keyword>
<feature type="compositionally biased region" description="Basic and acidic residues" evidence="1">
    <location>
        <begin position="15"/>
        <end position="30"/>
    </location>
</feature>
<accession>A0AAU9VCE3</accession>
<dbReference type="EMBL" id="CAKOGL010000031">
    <property type="protein sequence ID" value="CAH2107902.1"/>
    <property type="molecule type" value="Genomic_DNA"/>
</dbReference>
<reference evidence="2" key="1">
    <citation type="submission" date="2022-03" db="EMBL/GenBank/DDBJ databases">
        <authorList>
            <person name="Tunstrom K."/>
        </authorList>
    </citation>
    <scope>NUCLEOTIDE SEQUENCE</scope>
</reference>